<dbReference type="GO" id="GO:0006357">
    <property type="term" value="P:regulation of transcription by RNA polymerase II"/>
    <property type="evidence" value="ECO:0007669"/>
    <property type="project" value="InterPro"/>
</dbReference>
<keyword evidence="6" id="KW-0010">Activator</keyword>
<keyword evidence="5 6" id="KW-0539">Nucleus</keyword>
<name>G7DS74_MIXOS</name>
<comment type="subunit">
    <text evidence="6">Component of the Mediator complex.</text>
</comment>
<keyword evidence="4 6" id="KW-0804">Transcription</keyword>
<evidence type="ECO:0000256" key="1">
    <source>
        <dbReference type="ARBA" id="ARBA00004123"/>
    </source>
</evidence>
<dbReference type="OrthoDB" id="337270at2759"/>
<dbReference type="AlphaFoldDB" id="G7DS74"/>
<reference evidence="8 9" key="1">
    <citation type="journal article" date="2011" name="J. Gen. Appl. Microbiol.">
        <title>Draft genome sequencing of the enigmatic basidiomycete Mixia osmundae.</title>
        <authorList>
            <person name="Nishida H."/>
            <person name="Nagatsuka Y."/>
            <person name="Sugiyama J."/>
        </authorList>
    </citation>
    <scope>NUCLEOTIDE SEQUENCE [LARGE SCALE GENOMIC DNA]</scope>
    <source>
        <strain evidence="9">CBS 9802 / IAM 14324 / JCM 22182 / KY 12970</strain>
    </source>
</reference>
<dbReference type="EMBL" id="BABT02000004">
    <property type="protein sequence ID" value="GAA93434.1"/>
    <property type="molecule type" value="Genomic_DNA"/>
</dbReference>
<dbReference type="InParanoid" id="G7DS74"/>
<comment type="similarity">
    <text evidence="2 6">Belongs to the Mediator complex subunit 10 family.</text>
</comment>
<dbReference type="eggNOG" id="KOG3046">
    <property type="taxonomic scope" value="Eukaryota"/>
</dbReference>
<evidence type="ECO:0000313" key="8">
    <source>
        <dbReference type="EMBL" id="GAA93434.1"/>
    </source>
</evidence>
<evidence type="ECO:0000256" key="4">
    <source>
        <dbReference type="ARBA" id="ARBA00023163"/>
    </source>
</evidence>
<keyword evidence="3 6" id="KW-0805">Transcription regulation</keyword>
<dbReference type="GO" id="GO:0016592">
    <property type="term" value="C:mediator complex"/>
    <property type="evidence" value="ECO:0007669"/>
    <property type="project" value="InterPro"/>
</dbReference>
<dbReference type="OMA" id="ENQWING"/>
<sequence>MDGPSSVSDVEMVVQDLLQTLLELGICAADVDPAAVEGTGEPPWKDMSGGLIGSKINELTESLAQLSASAGTSDLSHRLIPLAIIKALDANKNPDLLTKAHIDRAASENQYAKGQLDSLAAYRDLLAERMADDFPALKPGLAPQALSSRKPNGRSGTLELPRKS</sequence>
<dbReference type="RefSeq" id="XP_014566101.1">
    <property type="nucleotide sequence ID" value="XM_014710615.1"/>
</dbReference>
<comment type="subcellular location">
    <subcellularLocation>
        <location evidence="1 6">Nucleus</location>
    </subcellularLocation>
</comment>
<evidence type="ECO:0000256" key="5">
    <source>
        <dbReference type="ARBA" id="ARBA00023242"/>
    </source>
</evidence>
<comment type="caution">
    <text evidence="8">The sequence shown here is derived from an EMBL/GenBank/DDBJ whole genome shotgun (WGS) entry which is preliminary data.</text>
</comment>
<comment type="function">
    <text evidence="6">Component of the Mediator complex, a coactivator involved in the regulated transcription of nearly all RNA polymerase II-dependent genes. Mediator functions as a bridge to convey information from gene-specific regulatory proteins to the basal RNA polymerase II transcription machinery. Mediator is recruited to promoters by direct interactions with regulatory proteins and serves as a scaffold for the assembly of a functional preinitiation complex with RNA polymerase II and the general transcription factors.</text>
</comment>
<evidence type="ECO:0000313" key="9">
    <source>
        <dbReference type="Proteomes" id="UP000009131"/>
    </source>
</evidence>
<dbReference type="GO" id="GO:0003712">
    <property type="term" value="F:transcription coregulator activity"/>
    <property type="evidence" value="ECO:0007669"/>
    <property type="project" value="InterPro"/>
</dbReference>
<evidence type="ECO:0000256" key="3">
    <source>
        <dbReference type="ARBA" id="ARBA00023015"/>
    </source>
</evidence>
<dbReference type="Proteomes" id="UP000009131">
    <property type="component" value="Unassembled WGS sequence"/>
</dbReference>
<evidence type="ECO:0000256" key="2">
    <source>
        <dbReference type="ARBA" id="ARBA00005389"/>
    </source>
</evidence>
<reference evidence="8 9" key="2">
    <citation type="journal article" date="2012" name="Open Biol.">
        <title>Characteristics of nucleosomes and linker DNA regions on the genome of the basidiomycete Mixia osmundae revealed by mono- and dinucleosome mapping.</title>
        <authorList>
            <person name="Nishida H."/>
            <person name="Kondo S."/>
            <person name="Matsumoto T."/>
            <person name="Suzuki Y."/>
            <person name="Yoshikawa H."/>
            <person name="Taylor T.D."/>
            <person name="Sugiyama J."/>
        </authorList>
    </citation>
    <scope>NUCLEOTIDE SEQUENCE [LARGE SCALE GENOMIC DNA]</scope>
    <source>
        <strain evidence="9">CBS 9802 / IAM 14324 / JCM 22182 / KY 12970</strain>
    </source>
</reference>
<dbReference type="Pfam" id="PF09748">
    <property type="entry name" value="Med10"/>
    <property type="match status" value="1"/>
</dbReference>
<feature type="region of interest" description="Disordered" evidence="7">
    <location>
        <begin position="137"/>
        <end position="164"/>
    </location>
</feature>
<protein>
    <recommendedName>
        <fullName evidence="6">Mediator of RNA polymerase II transcription subunit 10</fullName>
    </recommendedName>
    <alternativeName>
        <fullName evidence="6">Mediator complex subunit 10</fullName>
    </alternativeName>
</protein>
<accession>G7DS74</accession>
<dbReference type="InterPro" id="IPR019145">
    <property type="entry name" value="Mediator_Med10"/>
</dbReference>
<dbReference type="HOGENOM" id="CLU_124573_0_0_1"/>
<evidence type="ECO:0000256" key="6">
    <source>
        <dbReference type="RuleBase" id="RU364146"/>
    </source>
</evidence>
<dbReference type="STRING" id="764103.G7DS74"/>
<gene>
    <name evidence="8" type="primary">Mo00075</name>
    <name evidence="6" type="synonym">MED10</name>
    <name evidence="8" type="ORF">E5Q_00075</name>
</gene>
<keyword evidence="9" id="KW-1185">Reference proteome</keyword>
<proteinExistence type="inferred from homology"/>
<organism evidence="8 9">
    <name type="scientific">Mixia osmundae (strain CBS 9802 / IAM 14324 / JCM 22182 / KY 12970)</name>
    <dbReference type="NCBI Taxonomy" id="764103"/>
    <lineage>
        <taxon>Eukaryota</taxon>
        <taxon>Fungi</taxon>
        <taxon>Dikarya</taxon>
        <taxon>Basidiomycota</taxon>
        <taxon>Pucciniomycotina</taxon>
        <taxon>Mixiomycetes</taxon>
        <taxon>Mixiales</taxon>
        <taxon>Mixiaceae</taxon>
        <taxon>Mixia</taxon>
    </lineage>
</organism>
<evidence type="ECO:0000256" key="7">
    <source>
        <dbReference type="SAM" id="MobiDB-lite"/>
    </source>
</evidence>